<dbReference type="PANTHER" id="PTHR23155:SF1211">
    <property type="entry name" value="OS09G0313500 PROTEIN"/>
    <property type="match status" value="1"/>
</dbReference>
<dbReference type="InterPro" id="IPR036388">
    <property type="entry name" value="WH-like_DNA-bd_sf"/>
</dbReference>
<reference evidence="8" key="1">
    <citation type="journal article" date="2017" name="Nature">
        <title>The sunflower genome provides insights into oil metabolism, flowering and Asterid evolution.</title>
        <authorList>
            <person name="Badouin H."/>
            <person name="Gouzy J."/>
            <person name="Grassa C.J."/>
            <person name="Murat F."/>
            <person name="Staton S.E."/>
            <person name="Cottret L."/>
            <person name="Lelandais-Briere C."/>
            <person name="Owens G.L."/>
            <person name="Carrere S."/>
            <person name="Mayjonade B."/>
            <person name="Legrand L."/>
            <person name="Gill N."/>
            <person name="Kane N.C."/>
            <person name="Bowers J.E."/>
            <person name="Hubner S."/>
            <person name="Bellec A."/>
            <person name="Berard A."/>
            <person name="Berges H."/>
            <person name="Blanchet N."/>
            <person name="Boniface M.C."/>
            <person name="Brunel D."/>
            <person name="Catrice O."/>
            <person name="Chaidir N."/>
            <person name="Claudel C."/>
            <person name="Donnadieu C."/>
            <person name="Faraut T."/>
            <person name="Fievet G."/>
            <person name="Helmstetter N."/>
            <person name="King M."/>
            <person name="Knapp S.J."/>
            <person name="Lai Z."/>
            <person name="Le Paslier M.C."/>
            <person name="Lippi Y."/>
            <person name="Lorenzon L."/>
            <person name="Mandel J.R."/>
            <person name="Marage G."/>
            <person name="Marchand G."/>
            <person name="Marquand E."/>
            <person name="Bret-Mestries E."/>
            <person name="Morien E."/>
            <person name="Nambeesan S."/>
            <person name="Nguyen T."/>
            <person name="Pegot-Espagnet P."/>
            <person name="Pouilly N."/>
            <person name="Raftis F."/>
            <person name="Sallet E."/>
            <person name="Schiex T."/>
            <person name="Thomas J."/>
            <person name="Vandecasteele C."/>
            <person name="Vares D."/>
            <person name="Vear F."/>
            <person name="Vautrin S."/>
            <person name="Crespi M."/>
            <person name="Mangin B."/>
            <person name="Burke J.M."/>
            <person name="Salse J."/>
            <person name="Munos S."/>
            <person name="Vincourt P."/>
            <person name="Rieseberg L.H."/>
            <person name="Langlade N.B."/>
        </authorList>
    </citation>
    <scope>NUCLEOTIDE SEQUENCE</scope>
    <source>
        <tissue evidence="8">Leaves</tissue>
    </source>
</reference>
<dbReference type="GO" id="GO:0016787">
    <property type="term" value="F:hydrolase activity"/>
    <property type="evidence" value="ECO:0007669"/>
    <property type="project" value="UniProtKB-KW"/>
</dbReference>
<proteinExistence type="inferred from homology"/>
<dbReference type="InterPro" id="IPR058922">
    <property type="entry name" value="WHD_DRP"/>
</dbReference>
<dbReference type="EMBL" id="MNCJ02000326">
    <property type="protein sequence ID" value="KAF5782704.1"/>
    <property type="molecule type" value="Genomic_DNA"/>
</dbReference>
<keyword evidence="3" id="KW-0677">Repeat</keyword>
<keyword evidence="9" id="KW-1185">Reference proteome</keyword>
<dbReference type="AlphaFoldDB" id="A0A9K3N0L8"/>
<evidence type="ECO:0000313" key="8">
    <source>
        <dbReference type="EMBL" id="KAF5782704.1"/>
    </source>
</evidence>
<dbReference type="Gene3D" id="1.10.8.430">
    <property type="entry name" value="Helical domain of apoptotic protease-activating factors"/>
    <property type="match status" value="1"/>
</dbReference>
<dbReference type="Pfam" id="PF23559">
    <property type="entry name" value="WHD_DRP"/>
    <property type="match status" value="1"/>
</dbReference>
<keyword evidence="2" id="KW-0433">Leucine-rich repeat</keyword>
<keyword evidence="8" id="KW-0378">Hydrolase</keyword>
<protein>
    <submittedName>
        <fullName evidence="8">P-loop containing nucleoside triphosphate hydrolase</fullName>
    </submittedName>
</protein>
<keyword evidence="4" id="KW-0547">Nucleotide-binding</keyword>
<evidence type="ECO:0000256" key="1">
    <source>
        <dbReference type="ARBA" id="ARBA00008894"/>
    </source>
</evidence>
<dbReference type="InterPro" id="IPR042197">
    <property type="entry name" value="Apaf_helical"/>
</dbReference>
<dbReference type="InterPro" id="IPR044974">
    <property type="entry name" value="Disease_R_plants"/>
</dbReference>
<dbReference type="Gene3D" id="1.10.10.10">
    <property type="entry name" value="Winged helix-like DNA-binding domain superfamily/Winged helix DNA-binding domain"/>
    <property type="match status" value="1"/>
</dbReference>
<evidence type="ECO:0000256" key="5">
    <source>
        <dbReference type="ARBA" id="ARBA00022821"/>
    </source>
</evidence>
<evidence type="ECO:0000256" key="4">
    <source>
        <dbReference type="ARBA" id="ARBA00022741"/>
    </source>
</evidence>
<evidence type="ECO:0000256" key="6">
    <source>
        <dbReference type="ARBA" id="ARBA00022840"/>
    </source>
</evidence>
<comment type="caution">
    <text evidence="8">The sequence shown here is derived from an EMBL/GenBank/DDBJ whole genome shotgun (WGS) entry which is preliminary data.</text>
</comment>
<sequence length="270" mass="31032">MTTRSEKTCRMMAKVGKLQHELGCLSEEDSWLLFKKHAFAQGRVGDDVHKLEPIGREIVVKCKGLPLAVKTLGSLMWSKSSSNDWQRVKDNNKWNLQENNVLPALKLSYDNLVPHLKRCFSYFSLFPKGYTLKKDELILLWVANGFIRPRGETDLYVIGEEIFSCLIWKSLFQVEKGSKYPDGIDRCKMHDMARHVMRHDCLVIESACNKDGIILSSEDLRKLTSLKSIFMFGEGDEGCITQLFNHMYVRVLITLGSYGHYQNQFVNSNI</sequence>
<feature type="domain" description="Disease resistance protein winged helix" evidence="7">
    <location>
        <begin position="125"/>
        <end position="193"/>
    </location>
</feature>
<keyword evidence="5" id="KW-0611">Plant defense</keyword>
<evidence type="ECO:0000313" key="9">
    <source>
        <dbReference type="Proteomes" id="UP000215914"/>
    </source>
</evidence>
<dbReference type="PANTHER" id="PTHR23155">
    <property type="entry name" value="DISEASE RESISTANCE PROTEIN RP"/>
    <property type="match status" value="1"/>
</dbReference>
<dbReference type="FunFam" id="1.10.10.10:FF:000322">
    <property type="entry name" value="Probable disease resistance protein At1g63360"/>
    <property type="match status" value="1"/>
</dbReference>
<evidence type="ECO:0000256" key="2">
    <source>
        <dbReference type="ARBA" id="ARBA00022614"/>
    </source>
</evidence>
<keyword evidence="6" id="KW-0067">ATP-binding</keyword>
<comment type="similarity">
    <text evidence="1">Belongs to the disease resistance NB-LRR family.</text>
</comment>
<evidence type="ECO:0000256" key="3">
    <source>
        <dbReference type="ARBA" id="ARBA00022737"/>
    </source>
</evidence>
<dbReference type="GO" id="GO:0005524">
    <property type="term" value="F:ATP binding"/>
    <property type="evidence" value="ECO:0007669"/>
    <property type="project" value="UniProtKB-KW"/>
</dbReference>
<gene>
    <name evidence="8" type="ORF">HanXRQr2_Chr11g0499111</name>
</gene>
<dbReference type="Gramene" id="mRNA:HanXRQr2_Chr11g0499111">
    <property type="protein sequence ID" value="CDS:HanXRQr2_Chr11g0499111.1"/>
    <property type="gene ID" value="HanXRQr2_Chr11g0499111"/>
</dbReference>
<accession>A0A9K3N0L8</accession>
<dbReference type="InterPro" id="IPR027417">
    <property type="entry name" value="P-loop_NTPase"/>
</dbReference>
<dbReference type="SUPFAM" id="SSF52540">
    <property type="entry name" value="P-loop containing nucleoside triphosphate hydrolases"/>
    <property type="match status" value="1"/>
</dbReference>
<dbReference type="GO" id="GO:0043531">
    <property type="term" value="F:ADP binding"/>
    <property type="evidence" value="ECO:0007669"/>
    <property type="project" value="InterPro"/>
</dbReference>
<organism evidence="8 9">
    <name type="scientific">Helianthus annuus</name>
    <name type="common">Common sunflower</name>
    <dbReference type="NCBI Taxonomy" id="4232"/>
    <lineage>
        <taxon>Eukaryota</taxon>
        <taxon>Viridiplantae</taxon>
        <taxon>Streptophyta</taxon>
        <taxon>Embryophyta</taxon>
        <taxon>Tracheophyta</taxon>
        <taxon>Spermatophyta</taxon>
        <taxon>Magnoliopsida</taxon>
        <taxon>eudicotyledons</taxon>
        <taxon>Gunneridae</taxon>
        <taxon>Pentapetalae</taxon>
        <taxon>asterids</taxon>
        <taxon>campanulids</taxon>
        <taxon>Asterales</taxon>
        <taxon>Asteraceae</taxon>
        <taxon>Asteroideae</taxon>
        <taxon>Heliantheae alliance</taxon>
        <taxon>Heliantheae</taxon>
        <taxon>Helianthus</taxon>
    </lineage>
</organism>
<name>A0A9K3N0L8_HELAN</name>
<evidence type="ECO:0000259" key="7">
    <source>
        <dbReference type="Pfam" id="PF23559"/>
    </source>
</evidence>
<reference evidence="8" key="2">
    <citation type="submission" date="2020-06" db="EMBL/GenBank/DDBJ databases">
        <title>Helianthus annuus Genome sequencing and assembly Release 2.</title>
        <authorList>
            <person name="Gouzy J."/>
            <person name="Langlade N."/>
            <person name="Munos S."/>
        </authorList>
    </citation>
    <scope>NUCLEOTIDE SEQUENCE</scope>
    <source>
        <tissue evidence="8">Leaves</tissue>
    </source>
</reference>
<dbReference type="GO" id="GO:0006952">
    <property type="term" value="P:defense response"/>
    <property type="evidence" value="ECO:0007669"/>
    <property type="project" value="UniProtKB-KW"/>
</dbReference>
<dbReference type="Proteomes" id="UP000215914">
    <property type="component" value="Unassembled WGS sequence"/>
</dbReference>